<dbReference type="InterPro" id="IPR020472">
    <property type="entry name" value="WD40_PAC1"/>
</dbReference>
<accession>Q0RJQ2</accession>
<feature type="repeat" description="WD" evidence="3">
    <location>
        <begin position="948"/>
        <end position="981"/>
    </location>
</feature>
<gene>
    <name evidence="6" type="ordered locus">FRAAL3617</name>
</gene>
<keyword evidence="2" id="KW-0677">Repeat</keyword>
<dbReference type="Gene3D" id="2.130.10.10">
    <property type="entry name" value="YVTN repeat-like/Quinoprotein amine dehydrogenase"/>
    <property type="match status" value="4"/>
</dbReference>
<dbReference type="EMBL" id="CT573213">
    <property type="protein sequence ID" value="CAJ62260.1"/>
    <property type="molecule type" value="Genomic_DNA"/>
</dbReference>
<evidence type="ECO:0000313" key="6">
    <source>
        <dbReference type="EMBL" id="CAJ62260.1"/>
    </source>
</evidence>
<dbReference type="GO" id="GO:0005829">
    <property type="term" value="C:cytosol"/>
    <property type="evidence" value="ECO:0007669"/>
    <property type="project" value="UniProtKB-ARBA"/>
</dbReference>
<feature type="repeat" description="WD" evidence="3">
    <location>
        <begin position="739"/>
        <end position="772"/>
    </location>
</feature>
<proteinExistence type="predicted"/>
<feature type="repeat" description="WD" evidence="3">
    <location>
        <begin position="1200"/>
        <end position="1241"/>
    </location>
</feature>
<feature type="repeat" description="WD" evidence="3">
    <location>
        <begin position="1158"/>
        <end position="1199"/>
    </location>
</feature>
<feature type="repeat" description="WD" evidence="3">
    <location>
        <begin position="781"/>
        <end position="822"/>
    </location>
</feature>
<dbReference type="Pfam" id="PF00400">
    <property type="entry name" value="WD40"/>
    <property type="match status" value="13"/>
</dbReference>
<dbReference type="InterPro" id="IPR025139">
    <property type="entry name" value="DUF4062"/>
</dbReference>
<dbReference type="SUPFAM" id="SSF50978">
    <property type="entry name" value="WD40 repeat-like"/>
    <property type="match status" value="2"/>
</dbReference>
<dbReference type="Pfam" id="PF00931">
    <property type="entry name" value="NB-ARC"/>
    <property type="match status" value="1"/>
</dbReference>
<sequence length="1317" mass="139654">MGAGQGAGEPRVQCGQDSVLADVDVGGEALPALEGVIRRISLDSSSCGDHGNLPVVVSVGSVFVSHTSELAEYPQVRSFVRAAVDAVLRAGARPVQMAQFPAGEQPPAEYCRQQVRQCDVYLAVVGFRYGSLVPDDLAPNDPVGVSYTELEFRTATAAGLPRLVFLLDENAVVPRSLMDRNADAVDGFRERLRQSNVVVRAVSTADELGEAVLQSLYELRTQLPADAVRVYPSGRGEVTARPRPWMAPPLDRMVERPELGDRLIGALLATGPVGPGRTTVLVGAGGFGKTTLATWAAHHEEIDRRFPGGLLWVTLGQQARGADLAGRINDLAFILAGRRPEISDPEAAGAELGRLLDDVREPVLLVMDDAWDAAQLRPFRFGGRACSRLVTTRVADALSPDWALVAVDVMSGDQARMLVGNEIEAMAAAVADRLAAVAGRWPVLLNLVNGMLRRQVARGRGPDDAAEDVLDMLATHGPAALDPARPETRGRAVAATIEASLSLLTPRDRERYLGLAVFPEDVDIPLDVLALLWPDCRVDALCENLAGLGLVADYRLDSPGPRLILHDVIRAYLRQHVQEEPRVHARLVDAAAGLLSEPAEDGRPAWWTLPGDLGYLWRYLPHHLAEAGRRDAFVALVADLRWTEAKTRQMGTVVGVEADLALAATEPTAVLARRLRQSAHLMGPIDPPHALGAILASRLYGLPELGSMLDRYRAALARPRLEPAWPPPDLPDQSAVSPPTGHAGGIYSCALSPDGSVLATASDDGTVQIRDLAAMTVRAVLAGHTAAIWRCTFSPDGTSLATAGNDGVVRLWDVESGATRSVLSHRAAVTCCAFSPDGAVLATTAQNGIVRLWGVADAQARWSVEGHSGGAWSCAFAPDGRWLATAGSDGLVRIWDSADGTPAGVLSGHGATVRACSISPDGTLVATVSDDQTARLWDLAERSEKAVLTGHSGRLWECVFSPDGQILATGGHDGTARLWNVCETTEHAALAGHGGAVRGCAFSADSRTLITVGHDQTIRAWSVAAASLRFSVTGRTSRMNRCAFSPDGTLLAASMVNGAVRVMQVSDRTEIRDFDGQAGGIRGCAFSPDGTLLATTGNDGTTRLWEIRTGEERLRLRGHTGWVRSCAFSPDGALLATCGLDRTTRLWQVTDGVLVAVLDGHQNTVHCCDFSPDGTVLATCSGDGMTRLWNVSDGTKRAQLIGHTDAVTACAFSPDGSLLATTSDDTTVRLWQVDTGEVSHVLMGHTHWVESCAFSPDGTILATAGSDGVIRLWNVTNGTYHCALRVTGPLVGVAWHPTGALLAAAGGAGIHLLTYLA</sequence>
<dbReference type="InterPro" id="IPR027417">
    <property type="entry name" value="P-loop_NTPase"/>
</dbReference>
<dbReference type="PANTHER" id="PTHR44129">
    <property type="entry name" value="WD REPEAT-CONTAINING PROTEIN POP1"/>
    <property type="match status" value="1"/>
</dbReference>
<keyword evidence="1 3" id="KW-0853">WD repeat</keyword>
<dbReference type="PROSITE" id="PS50294">
    <property type="entry name" value="WD_REPEATS_REGION"/>
    <property type="match status" value="12"/>
</dbReference>
<dbReference type="STRING" id="326424.FRAAL3617"/>
<organism evidence="6 7">
    <name type="scientific">Frankia alni (strain DSM 45986 / CECT 9034 / ACN14a)</name>
    <dbReference type="NCBI Taxonomy" id="326424"/>
    <lineage>
        <taxon>Bacteria</taxon>
        <taxon>Bacillati</taxon>
        <taxon>Actinomycetota</taxon>
        <taxon>Actinomycetes</taxon>
        <taxon>Frankiales</taxon>
        <taxon>Frankiaceae</taxon>
        <taxon>Frankia</taxon>
    </lineage>
</organism>
<evidence type="ECO:0000256" key="3">
    <source>
        <dbReference type="PROSITE-ProRule" id="PRU00221"/>
    </source>
</evidence>
<feature type="domain" description="NB-ARC" evidence="4">
    <location>
        <begin position="263"/>
        <end position="396"/>
    </location>
</feature>
<dbReference type="GO" id="GO:0043531">
    <property type="term" value="F:ADP binding"/>
    <property type="evidence" value="ECO:0007669"/>
    <property type="project" value="InterPro"/>
</dbReference>
<dbReference type="KEGG" id="fal:FRAAL3617"/>
<keyword evidence="7" id="KW-1185">Reference proteome</keyword>
<dbReference type="SUPFAM" id="SSF52540">
    <property type="entry name" value="P-loop containing nucleoside triphosphate hydrolases"/>
    <property type="match status" value="1"/>
</dbReference>
<dbReference type="eggNOG" id="COG2909">
    <property type="taxonomic scope" value="Bacteria"/>
</dbReference>
<feature type="repeat" description="WD" evidence="3">
    <location>
        <begin position="990"/>
        <end position="1031"/>
    </location>
</feature>
<evidence type="ECO:0000313" key="7">
    <source>
        <dbReference type="Proteomes" id="UP000000657"/>
    </source>
</evidence>
<evidence type="ECO:0000259" key="4">
    <source>
        <dbReference type="Pfam" id="PF00931"/>
    </source>
</evidence>
<evidence type="ECO:0000256" key="2">
    <source>
        <dbReference type="ARBA" id="ARBA00022737"/>
    </source>
</evidence>
<evidence type="ECO:0000256" key="1">
    <source>
        <dbReference type="ARBA" id="ARBA00022574"/>
    </source>
</evidence>
<feature type="repeat" description="WD" evidence="3">
    <location>
        <begin position="906"/>
        <end position="947"/>
    </location>
</feature>
<evidence type="ECO:0000259" key="5">
    <source>
        <dbReference type="Pfam" id="PF13271"/>
    </source>
</evidence>
<reference evidence="6 7" key="1">
    <citation type="journal article" date="2007" name="Genome Res.">
        <title>Genome characteristics of facultatively symbiotic Frankia sp. strains reflect host range and host plant biogeography.</title>
        <authorList>
            <person name="Normand P."/>
            <person name="Lapierre P."/>
            <person name="Tisa L.S."/>
            <person name="Gogarten J.P."/>
            <person name="Alloisio N."/>
            <person name="Bagnarol E."/>
            <person name="Bassi C.A."/>
            <person name="Berry A.M."/>
            <person name="Bickhart D.M."/>
            <person name="Choisne N."/>
            <person name="Couloux A."/>
            <person name="Cournoyer B."/>
            <person name="Cruveiller S."/>
            <person name="Daubin V."/>
            <person name="Demange N."/>
            <person name="Francino M.P."/>
            <person name="Goltsman E."/>
            <person name="Huang Y."/>
            <person name="Kopp O.R."/>
            <person name="Labarre L."/>
            <person name="Lapidus A."/>
            <person name="Lavire C."/>
            <person name="Marechal J."/>
            <person name="Martinez M."/>
            <person name="Mastronunzio J.E."/>
            <person name="Mullin B.C."/>
            <person name="Niemann J."/>
            <person name="Pujic P."/>
            <person name="Rawnsley T."/>
            <person name="Rouy Z."/>
            <person name="Schenowitz C."/>
            <person name="Sellstedt A."/>
            <person name="Tavares F."/>
            <person name="Tomkins J.P."/>
            <person name="Vallenet D."/>
            <person name="Valverde C."/>
            <person name="Wall L.G."/>
            <person name="Wang Y."/>
            <person name="Medigue C."/>
            <person name="Benson D.R."/>
        </authorList>
    </citation>
    <scope>NUCLEOTIDE SEQUENCE [LARGE SCALE GENOMIC DNA]</scope>
    <source>
        <strain evidence="7">DSM 45986 / CECT 9034 / ACN14a</strain>
    </source>
</reference>
<feature type="domain" description="DUF4062" evidence="5">
    <location>
        <begin position="62"/>
        <end position="155"/>
    </location>
</feature>
<dbReference type="Gene3D" id="1.25.40.370">
    <property type="match status" value="1"/>
</dbReference>
<dbReference type="CDD" id="cd00200">
    <property type="entry name" value="WD40"/>
    <property type="match status" value="2"/>
</dbReference>
<dbReference type="Gene3D" id="1.10.10.10">
    <property type="entry name" value="Winged helix-like DNA-binding domain superfamily/Winged helix DNA-binding domain"/>
    <property type="match status" value="1"/>
</dbReference>
<dbReference type="OrthoDB" id="414967at2"/>
<dbReference type="InterPro" id="IPR036322">
    <property type="entry name" value="WD40_repeat_dom_sf"/>
</dbReference>
<dbReference type="InterPro" id="IPR015943">
    <property type="entry name" value="WD40/YVTN_repeat-like_dom_sf"/>
</dbReference>
<feature type="repeat" description="WD" evidence="3">
    <location>
        <begin position="1242"/>
        <end position="1278"/>
    </location>
</feature>
<protein>
    <submittedName>
        <fullName evidence="6">WD-repeat protein</fullName>
    </submittedName>
</protein>
<dbReference type="HOGENOM" id="CLU_004080_1_0_11"/>
<feature type="repeat" description="WD" evidence="3">
    <location>
        <begin position="1074"/>
        <end position="1115"/>
    </location>
</feature>
<dbReference type="Proteomes" id="UP000000657">
    <property type="component" value="Chromosome"/>
</dbReference>
<dbReference type="eggNOG" id="COG2319">
    <property type="taxonomic scope" value="Bacteria"/>
</dbReference>
<dbReference type="PROSITE" id="PS50082">
    <property type="entry name" value="WD_REPEATS_2"/>
    <property type="match status" value="12"/>
</dbReference>
<name>Q0RJQ2_FRAAA</name>
<dbReference type="Pfam" id="PF13271">
    <property type="entry name" value="DUF4062"/>
    <property type="match status" value="1"/>
</dbReference>
<dbReference type="InterPro" id="IPR002182">
    <property type="entry name" value="NB-ARC"/>
</dbReference>
<dbReference type="InterPro" id="IPR019775">
    <property type="entry name" value="WD40_repeat_CS"/>
</dbReference>
<feature type="repeat" description="WD" evidence="3">
    <location>
        <begin position="822"/>
        <end position="863"/>
    </location>
</feature>
<dbReference type="PRINTS" id="PR00320">
    <property type="entry name" value="GPROTEINBRPT"/>
</dbReference>
<dbReference type="PROSITE" id="PS00678">
    <property type="entry name" value="WD_REPEATS_1"/>
    <property type="match status" value="6"/>
</dbReference>
<dbReference type="InterPro" id="IPR036388">
    <property type="entry name" value="WH-like_DNA-bd_sf"/>
</dbReference>
<dbReference type="InterPro" id="IPR050349">
    <property type="entry name" value="WD_LIS1/nudF_dynein_reg"/>
</dbReference>
<dbReference type="SMART" id="SM00320">
    <property type="entry name" value="WD40"/>
    <property type="match status" value="14"/>
</dbReference>
<dbReference type="InterPro" id="IPR001680">
    <property type="entry name" value="WD40_rpt"/>
</dbReference>
<dbReference type="Gene3D" id="3.40.50.300">
    <property type="entry name" value="P-loop containing nucleotide triphosphate hydrolases"/>
    <property type="match status" value="1"/>
</dbReference>
<feature type="repeat" description="WD" evidence="3">
    <location>
        <begin position="1116"/>
        <end position="1157"/>
    </location>
</feature>
<feature type="repeat" description="WD" evidence="3">
    <location>
        <begin position="864"/>
        <end position="896"/>
    </location>
</feature>